<feature type="compositionally biased region" description="Low complexity" evidence="1">
    <location>
        <begin position="22"/>
        <end position="31"/>
    </location>
</feature>
<evidence type="ECO:0000256" key="1">
    <source>
        <dbReference type="SAM" id="MobiDB-lite"/>
    </source>
</evidence>
<dbReference type="EMBL" id="JAUIZM010000002">
    <property type="protein sequence ID" value="KAK1397396.1"/>
    <property type="molecule type" value="Genomic_DNA"/>
</dbReference>
<dbReference type="PANTHER" id="PTHR33781">
    <property type="entry name" value="PROTEIN PHYTOCHROME KINASE SUBSTRATE 1-RELATED"/>
    <property type="match status" value="1"/>
</dbReference>
<reference evidence="2" key="2">
    <citation type="submission" date="2023-05" db="EMBL/GenBank/DDBJ databases">
        <authorList>
            <person name="Schelkunov M.I."/>
        </authorList>
    </citation>
    <scope>NUCLEOTIDE SEQUENCE</scope>
    <source>
        <strain evidence="2">Hsosn_3</strain>
        <tissue evidence="2">Leaf</tissue>
    </source>
</reference>
<reference evidence="2" key="1">
    <citation type="submission" date="2023-02" db="EMBL/GenBank/DDBJ databases">
        <title>Genome of toxic invasive species Heracleum sosnowskyi carries increased number of genes despite the absence of recent whole-genome duplications.</title>
        <authorList>
            <person name="Schelkunov M."/>
            <person name="Shtratnikova V."/>
            <person name="Makarenko M."/>
            <person name="Klepikova A."/>
            <person name="Omelchenko D."/>
            <person name="Novikova G."/>
            <person name="Obukhova E."/>
            <person name="Bogdanov V."/>
            <person name="Penin A."/>
            <person name="Logacheva M."/>
        </authorList>
    </citation>
    <scope>NUCLEOTIDE SEQUENCE</scope>
    <source>
        <strain evidence="2">Hsosn_3</strain>
        <tissue evidence="2">Leaf</tissue>
    </source>
</reference>
<evidence type="ECO:0000313" key="2">
    <source>
        <dbReference type="EMBL" id="KAK1397396.1"/>
    </source>
</evidence>
<comment type="caution">
    <text evidence="2">The sequence shown here is derived from an EMBL/GenBank/DDBJ whole genome shotgun (WGS) entry which is preliminary data.</text>
</comment>
<gene>
    <name evidence="2" type="ORF">POM88_007259</name>
</gene>
<organism evidence="2 3">
    <name type="scientific">Heracleum sosnowskyi</name>
    <dbReference type="NCBI Taxonomy" id="360622"/>
    <lineage>
        <taxon>Eukaryota</taxon>
        <taxon>Viridiplantae</taxon>
        <taxon>Streptophyta</taxon>
        <taxon>Embryophyta</taxon>
        <taxon>Tracheophyta</taxon>
        <taxon>Spermatophyta</taxon>
        <taxon>Magnoliopsida</taxon>
        <taxon>eudicotyledons</taxon>
        <taxon>Gunneridae</taxon>
        <taxon>Pentapetalae</taxon>
        <taxon>asterids</taxon>
        <taxon>campanulids</taxon>
        <taxon>Apiales</taxon>
        <taxon>Apiaceae</taxon>
        <taxon>Apioideae</taxon>
        <taxon>apioid superclade</taxon>
        <taxon>Tordylieae</taxon>
        <taxon>Tordyliinae</taxon>
        <taxon>Heracleum</taxon>
    </lineage>
</organism>
<sequence>MFDAGRNLIREDWSPDKNQRWSSSSDCNSSSADGRYNLGARSLNATPTYASSEASSKSQKPLITTRSMPVNFHVLDKKEGRGRRKSTDGFKWLFQQRCLCSGKKCVQVKQELVVLSHNKLKLPAAEVAEMYPRNQIIDHKPTQRAKGRDRIIVPNSTRQRLIGSPLSSHYHRYQPAPLSNSSAICSLPVFSNQTTTDDDVASDASSDLFEIESFSTHTTYFPPDESQTDMIYYEQMIPSIEYCYYEPSEASIGWSITTSEGFDLDRPSMSTFSISDHQVQERQCHKQPRKEERKWTHIADQKPVIIGPVSLVKYAEEAETSSGNDN</sequence>
<protein>
    <submittedName>
        <fullName evidence="2">Uncharacterized protein</fullName>
    </submittedName>
</protein>
<evidence type="ECO:0000313" key="3">
    <source>
        <dbReference type="Proteomes" id="UP001237642"/>
    </source>
</evidence>
<dbReference type="GO" id="GO:0009638">
    <property type="term" value="P:phototropism"/>
    <property type="evidence" value="ECO:0007669"/>
    <property type="project" value="InterPro"/>
</dbReference>
<keyword evidence="3" id="KW-1185">Reference proteome</keyword>
<dbReference type="Proteomes" id="UP001237642">
    <property type="component" value="Unassembled WGS sequence"/>
</dbReference>
<proteinExistence type="predicted"/>
<dbReference type="InterPro" id="IPR039615">
    <property type="entry name" value="PKS"/>
</dbReference>
<name>A0AAD8N6B2_9APIA</name>
<dbReference type="AlphaFoldDB" id="A0AAD8N6B2"/>
<feature type="region of interest" description="Disordered" evidence="1">
    <location>
        <begin position="14"/>
        <end position="33"/>
    </location>
</feature>
<accession>A0AAD8N6B2</accession>